<dbReference type="InterPro" id="IPR005119">
    <property type="entry name" value="LysR_subst-bd"/>
</dbReference>
<name>A0ABQ0BG23_9FIRM</name>
<dbReference type="PROSITE" id="PS50931">
    <property type="entry name" value="HTH_LYSR"/>
    <property type="match status" value="1"/>
</dbReference>
<dbReference type="PANTHER" id="PTHR30346">
    <property type="entry name" value="TRANSCRIPTIONAL DUAL REGULATOR HCAR-RELATED"/>
    <property type="match status" value="1"/>
</dbReference>
<evidence type="ECO:0000256" key="1">
    <source>
        <dbReference type="ARBA" id="ARBA00009437"/>
    </source>
</evidence>
<comment type="caution">
    <text evidence="6">The sequence shown here is derived from an EMBL/GenBank/DDBJ whole genome shotgun (WGS) entry which is preliminary data.</text>
</comment>
<evidence type="ECO:0000256" key="2">
    <source>
        <dbReference type="ARBA" id="ARBA00023015"/>
    </source>
</evidence>
<evidence type="ECO:0000256" key="4">
    <source>
        <dbReference type="ARBA" id="ARBA00023163"/>
    </source>
</evidence>
<keyword evidence="4" id="KW-0804">Transcription</keyword>
<dbReference type="SUPFAM" id="SSF53850">
    <property type="entry name" value="Periplasmic binding protein-like II"/>
    <property type="match status" value="1"/>
</dbReference>
<dbReference type="PRINTS" id="PR00039">
    <property type="entry name" value="HTHLYSR"/>
</dbReference>
<dbReference type="SUPFAM" id="SSF46785">
    <property type="entry name" value="Winged helix' DNA-binding domain"/>
    <property type="match status" value="1"/>
</dbReference>
<reference evidence="6 7" key="1">
    <citation type="submission" date="2024-04" db="EMBL/GenBank/DDBJ databases">
        <title>Defined microbial consortia suppress multidrug-resistant proinflammatory Enterobacteriaceae via ecological control.</title>
        <authorList>
            <person name="Furuichi M."/>
            <person name="Kawaguchi T."/>
            <person name="Pust M."/>
            <person name="Yasuma K."/>
            <person name="Plichta D."/>
            <person name="Hasegawa N."/>
            <person name="Ohya T."/>
            <person name="Bhattarai S."/>
            <person name="Sasajima S."/>
            <person name="Aoto Y."/>
            <person name="Tuganbaev T."/>
            <person name="Yaginuma M."/>
            <person name="Ueda M."/>
            <person name="Okahashi N."/>
            <person name="Amafuji K."/>
            <person name="Kiridooshi Y."/>
            <person name="Sugita K."/>
            <person name="Strazar M."/>
            <person name="Skelly A."/>
            <person name="Suda W."/>
            <person name="Hattori M."/>
            <person name="Nakamoto N."/>
            <person name="Caballero S."/>
            <person name="Norman J."/>
            <person name="Olle B."/>
            <person name="Tanoue T."/>
            <person name="Arita M."/>
            <person name="Bucci V."/>
            <person name="Atarashi K."/>
            <person name="Xavier R."/>
            <person name="Honda K."/>
        </authorList>
    </citation>
    <scope>NUCLEOTIDE SEQUENCE [LARGE SCALE GENOMIC DNA]</scope>
    <source>
        <strain evidence="7">k04-0078-D8-1</strain>
    </source>
</reference>
<dbReference type="InterPro" id="IPR036388">
    <property type="entry name" value="WH-like_DNA-bd_sf"/>
</dbReference>
<accession>A0ABQ0BG23</accession>
<feature type="domain" description="HTH lysR-type" evidence="5">
    <location>
        <begin position="1"/>
        <end position="58"/>
    </location>
</feature>
<evidence type="ECO:0000313" key="7">
    <source>
        <dbReference type="Proteomes" id="UP001600943"/>
    </source>
</evidence>
<dbReference type="Proteomes" id="UP001600943">
    <property type="component" value="Unassembled WGS sequence"/>
</dbReference>
<sequence length="307" mass="35204">MTLTQLHYMIVIADTRSLNKAAEQLYVSQPSLTSAMKELENELGVTLFYRSGRGVTLTNDGTEFLLYAKQIYSQYKSVLERYGKGGTYKKKFGVSMQHYSFAVKAFVDMAKEFDMSKYEFAIRETKTVEVIQDVSTMKSELGILYLSDFNRKAMGRLLKSVNLEFHHLIDCQAYVYIWKHHPLAKENSISFEQLEGYPCLSFEQGDNSSFYFAEEILSTNEYSQVIRANDRATMLNLMVGLNGYTLCSGIICEELNGSDYLAVPFRDDAQNPNSVMEIGYVVRKNTILSRMGELYIDKLKQYLDTVY</sequence>
<keyword evidence="7" id="KW-1185">Reference proteome</keyword>
<dbReference type="Gene3D" id="1.10.10.10">
    <property type="entry name" value="Winged helix-like DNA-binding domain superfamily/Winged helix DNA-binding domain"/>
    <property type="match status" value="1"/>
</dbReference>
<dbReference type="Pfam" id="PF00126">
    <property type="entry name" value="HTH_1"/>
    <property type="match status" value="1"/>
</dbReference>
<dbReference type="Pfam" id="PF03466">
    <property type="entry name" value="LysR_substrate"/>
    <property type="match status" value="1"/>
</dbReference>
<keyword evidence="2" id="KW-0805">Transcription regulation</keyword>
<evidence type="ECO:0000259" key="5">
    <source>
        <dbReference type="PROSITE" id="PS50931"/>
    </source>
</evidence>
<gene>
    <name evidence="6" type="ORF">K040078D81_45340</name>
</gene>
<dbReference type="RefSeq" id="WP_390408839.1">
    <property type="nucleotide sequence ID" value="NZ_BAABYW010000001.1"/>
</dbReference>
<organism evidence="6 7">
    <name type="scientific">Blautia hominis</name>
    <dbReference type="NCBI Taxonomy" id="2025493"/>
    <lineage>
        <taxon>Bacteria</taxon>
        <taxon>Bacillati</taxon>
        <taxon>Bacillota</taxon>
        <taxon>Clostridia</taxon>
        <taxon>Lachnospirales</taxon>
        <taxon>Lachnospiraceae</taxon>
        <taxon>Blautia</taxon>
    </lineage>
</organism>
<dbReference type="InterPro" id="IPR000847">
    <property type="entry name" value="LysR_HTH_N"/>
</dbReference>
<comment type="similarity">
    <text evidence="1">Belongs to the LysR transcriptional regulatory family.</text>
</comment>
<dbReference type="PANTHER" id="PTHR30346:SF0">
    <property type="entry name" value="HCA OPERON TRANSCRIPTIONAL ACTIVATOR HCAR"/>
    <property type="match status" value="1"/>
</dbReference>
<dbReference type="EMBL" id="BAABYW010000001">
    <property type="protein sequence ID" value="GAA6410417.1"/>
    <property type="molecule type" value="Genomic_DNA"/>
</dbReference>
<evidence type="ECO:0000256" key="3">
    <source>
        <dbReference type="ARBA" id="ARBA00023125"/>
    </source>
</evidence>
<dbReference type="CDD" id="cd05466">
    <property type="entry name" value="PBP2_LTTR_substrate"/>
    <property type="match status" value="1"/>
</dbReference>
<dbReference type="Gene3D" id="3.40.190.10">
    <property type="entry name" value="Periplasmic binding protein-like II"/>
    <property type="match status" value="2"/>
</dbReference>
<proteinExistence type="inferred from homology"/>
<protein>
    <submittedName>
        <fullName evidence="6">LysR family transcriptional regulator</fullName>
    </submittedName>
</protein>
<dbReference type="InterPro" id="IPR036390">
    <property type="entry name" value="WH_DNA-bd_sf"/>
</dbReference>
<evidence type="ECO:0000313" key="6">
    <source>
        <dbReference type="EMBL" id="GAA6410417.1"/>
    </source>
</evidence>
<keyword evidence="3" id="KW-0238">DNA-binding</keyword>